<reference evidence="2" key="1">
    <citation type="journal article" date="2023" name="Science">
        <title>Genome structures resolve the early diversification of teleost fishes.</title>
        <authorList>
            <person name="Parey E."/>
            <person name="Louis A."/>
            <person name="Montfort J."/>
            <person name="Bouchez O."/>
            <person name="Roques C."/>
            <person name="Iampietro C."/>
            <person name="Lluch J."/>
            <person name="Castinel A."/>
            <person name="Donnadieu C."/>
            <person name="Desvignes T."/>
            <person name="Floi Bucao C."/>
            <person name="Jouanno E."/>
            <person name="Wen M."/>
            <person name="Mejri S."/>
            <person name="Dirks R."/>
            <person name="Jansen H."/>
            <person name="Henkel C."/>
            <person name="Chen W.J."/>
            <person name="Zahm M."/>
            <person name="Cabau C."/>
            <person name="Klopp C."/>
            <person name="Thompson A.W."/>
            <person name="Robinson-Rechavi M."/>
            <person name="Braasch I."/>
            <person name="Lecointre G."/>
            <person name="Bobe J."/>
            <person name="Postlethwait J.H."/>
            <person name="Berthelot C."/>
            <person name="Roest Crollius H."/>
            <person name="Guiguen Y."/>
        </authorList>
    </citation>
    <scope>NUCLEOTIDE SEQUENCE</scope>
    <source>
        <strain evidence="2">WJC10195</strain>
    </source>
</reference>
<name>A0A9Q1JBX2_SYNKA</name>
<dbReference type="Proteomes" id="UP001152622">
    <property type="component" value="Chromosome 2"/>
</dbReference>
<evidence type="ECO:0000313" key="3">
    <source>
        <dbReference type="Proteomes" id="UP001152622"/>
    </source>
</evidence>
<proteinExistence type="predicted"/>
<keyword evidence="1" id="KW-0472">Membrane</keyword>
<feature type="transmembrane region" description="Helical" evidence="1">
    <location>
        <begin position="83"/>
        <end position="107"/>
    </location>
</feature>
<accession>A0A9Q1JBX2</accession>
<keyword evidence="3" id="KW-1185">Reference proteome</keyword>
<protein>
    <submittedName>
        <fullName evidence="2">Uncharacterized protein</fullName>
    </submittedName>
</protein>
<gene>
    <name evidence="2" type="ORF">SKAU_G00077580</name>
</gene>
<dbReference type="OrthoDB" id="8955135at2759"/>
<keyword evidence="1" id="KW-0812">Transmembrane</keyword>
<dbReference type="AlphaFoldDB" id="A0A9Q1JBX2"/>
<sequence length="117" mass="12473">MTERRELLLPTGSQFKDDIWASYTCDHAHCTQVENTTSPSGVNIIVTATNGTIHCSSSNLVDTKTNSTKNICSVPPVTPSPGLLLGALLSALFSIGLVAMVSAVIAVNIRERCSRKK</sequence>
<evidence type="ECO:0000313" key="2">
    <source>
        <dbReference type="EMBL" id="KAJ8377178.1"/>
    </source>
</evidence>
<comment type="caution">
    <text evidence="2">The sequence shown here is derived from an EMBL/GenBank/DDBJ whole genome shotgun (WGS) entry which is preliminary data.</text>
</comment>
<keyword evidence="1" id="KW-1133">Transmembrane helix</keyword>
<evidence type="ECO:0000256" key="1">
    <source>
        <dbReference type="SAM" id="Phobius"/>
    </source>
</evidence>
<dbReference type="EMBL" id="JAINUF010000002">
    <property type="protein sequence ID" value="KAJ8377178.1"/>
    <property type="molecule type" value="Genomic_DNA"/>
</dbReference>
<organism evidence="2 3">
    <name type="scientific">Synaphobranchus kaupii</name>
    <name type="common">Kaup's arrowtooth eel</name>
    <dbReference type="NCBI Taxonomy" id="118154"/>
    <lineage>
        <taxon>Eukaryota</taxon>
        <taxon>Metazoa</taxon>
        <taxon>Chordata</taxon>
        <taxon>Craniata</taxon>
        <taxon>Vertebrata</taxon>
        <taxon>Euteleostomi</taxon>
        <taxon>Actinopterygii</taxon>
        <taxon>Neopterygii</taxon>
        <taxon>Teleostei</taxon>
        <taxon>Anguilliformes</taxon>
        <taxon>Synaphobranchidae</taxon>
        <taxon>Synaphobranchus</taxon>
    </lineage>
</organism>